<dbReference type="AlphaFoldDB" id="A0A6C0CL15"/>
<keyword evidence="1" id="KW-0812">Transmembrane</keyword>
<proteinExistence type="predicted"/>
<keyword evidence="1" id="KW-1133">Transmembrane helix</keyword>
<protein>
    <recommendedName>
        <fullName evidence="3">CPW-WPC domain-containing protein</fullName>
    </recommendedName>
</protein>
<evidence type="ECO:0000313" key="2">
    <source>
        <dbReference type="EMBL" id="QHT04334.1"/>
    </source>
</evidence>
<keyword evidence="1" id="KW-0472">Membrane</keyword>
<feature type="transmembrane region" description="Helical" evidence="1">
    <location>
        <begin position="7"/>
        <end position="29"/>
    </location>
</feature>
<dbReference type="EMBL" id="MN739426">
    <property type="protein sequence ID" value="QHT04334.1"/>
    <property type="molecule type" value="Genomic_DNA"/>
</dbReference>
<name>A0A6C0CL15_9ZZZZ</name>
<sequence>MAAGFQKIVLIVAIIVFILLLIFIGSVLYQNKYSTAFPPFVSDCPDYWLDMEKSGTNVNSDDSDNTKTNVKCYNVKNLGKSSCQKEMSFNGDFWSGSEGDCRKYKWAKGCDLTWDGITSNDDICNNSSSSD</sequence>
<accession>A0A6C0CL15</accession>
<organism evidence="2">
    <name type="scientific">viral metagenome</name>
    <dbReference type="NCBI Taxonomy" id="1070528"/>
    <lineage>
        <taxon>unclassified sequences</taxon>
        <taxon>metagenomes</taxon>
        <taxon>organismal metagenomes</taxon>
    </lineage>
</organism>
<evidence type="ECO:0000256" key="1">
    <source>
        <dbReference type="SAM" id="Phobius"/>
    </source>
</evidence>
<evidence type="ECO:0008006" key="3">
    <source>
        <dbReference type="Google" id="ProtNLM"/>
    </source>
</evidence>
<reference evidence="2" key="1">
    <citation type="journal article" date="2020" name="Nature">
        <title>Giant virus diversity and host interactions through global metagenomics.</title>
        <authorList>
            <person name="Schulz F."/>
            <person name="Roux S."/>
            <person name="Paez-Espino D."/>
            <person name="Jungbluth S."/>
            <person name="Walsh D.A."/>
            <person name="Denef V.J."/>
            <person name="McMahon K.D."/>
            <person name="Konstantinidis K.T."/>
            <person name="Eloe-Fadrosh E.A."/>
            <person name="Kyrpides N.C."/>
            <person name="Woyke T."/>
        </authorList>
    </citation>
    <scope>NUCLEOTIDE SEQUENCE</scope>
    <source>
        <strain evidence="2">GVMAG-M-3300021185-45</strain>
    </source>
</reference>